<evidence type="ECO:0000256" key="1">
    <source>
        <dbReference type="ARBA" id="ARBA00002190"/>
    </source>
</evidence>
<evidence type="ECO:0000256" key="5">
    <source>
        <dbReference type="ARBA" id="ARBA00023172"/>
    </source>
</evidence>
<protein>
    <recommendedName>
        <fullName evidence="6">Mutator family transposase</fullName>
    </recommendedName>
</protein>
<evidence type="ECO:0000313" key="7">
    <source>
        <dbReference type="EMBL" id="MBB5868608.1"/>
    </source>
</evidence>
<evidence type="ECO:0000256" key="3">
    <source>
        <dbReference type="ARBA" id="ARBA00022578"/>
    </source>
</evidence>
<dbReference type="GO" id="GO:0003677">
    <property type="term" value="F:DNA binding"/>
    <property type="evidence" value="ECO:0007669"/>
    <property type="project" value="UniProtKB-UniRule"/>
</dbReference>
<name>A0A841BMK4_9ACTN</name>
<reference evidence="7 8" key="1">
    <citation type="submission" date="2020-08" db="EMBL/GenBank/DDBJ databases">
        <title>Sequencing the genomes of 1000 actinobacteria strains.</title>
        <authorList>
            <person name="Klenk H.-P."/>
        </authorList>
    </citation>
    <scope>NUCLEOTIDE SEQUENCE [LARGE SCALE GENOMIC DNA]</scope>
    <source>
        <strain evidence="7 8">DSM 45362</strain>
    </source>
</reference>
<sequence>MQTDVGPVRFQVPRDRAGAFEPQIVPKHVRRLTGFSDTIVSLYAKGLTTGEIEAHLAEVYDAGVSRVDPAGLPVPVPANVADGGSRVESDPTIQCFRCWNT</sequence>
<accession>A0A841BMK4</accession>
<dbReference type="Pfam" id="PF00872">
    <property type="entry name" value="Transposase_mut"/>
    <property type="match status" value="1"/>
</dbReference>
<dbReference type="GO" id="GO:0004803">
    <property type="term" value="F:transposase activity"/>
    <property type="evidence" value="ECO:0007669"/>
    <property type="project" value="UniProtKB-UniRule"/>
</dbReference>
<evidence type="ECO:0000313" key="8">
    <source>
        <dbReference type="Proteomes" id="UP000587527"/>
    </source>
</evidence>
<proteinExistence type="inferred from homology"/>
<dbReference type="EMBL" id="JACHMN010000002">
    <property type="protein sequence ID" value="MBB5868608.1"/>
    <property type="molecule type" value="Genomic_DNA"/>
</dbReference>
<dbReference type="AlphaFoldDB" id="A0A841BMK4"/>
<keyword evidence="4 6" id="KW-0238">DNA-binding</keyword>
<evidence type="ECO:0000256" key="4">
    <source>
        <dbReference type="ARBA" id="ARBA00023125"/>
    </source>
</evidence>
<dbReference type="InterPro" id="IPR001207">
    <property type="entry name" value="Transposase_mutator"/>
</dbReference>
<evidence type="ECO:0000256" key="2">
    <source>
        <dbReference type="ARBA" id="ARBA00010961"/>
    </source>
</evidence>
<keyword evidence="5 6" id="KW-0233">DNA recombination</keyword>
<comment type="function">
    <text evidence="1 6">Required for the transposition of the insertion element.</text>
</comment>
<gene>
    <name evidence="7" type="ORF">F4553_001987</name>
</gene>
<dbReference type="PANTHER" id="PTHR33217:SF8">
    <property type="entry name" value="MUTATOR FAMILY TRANSPOSASE"/>
    <property type="match status" value="1"/>
</dbReference>
<keyword evidence="8" id="KW-1185">Reference proteome</keyword>
<organism evidence="7 8">
    <name type="scientific">Allocatelliglobosispora scoriae</name>
    <dbReference type="NCBI Taxonomy" id="643052"/>
    <lineage>
        <taxon>Bacteria</taxon>
        <taxon>Bacillati</taxon>
        <taxon>Actinomycetota</taxon>
        <taxon>Actinomycetes</taxon>
        <taxon>Micromonosporales</taxon>
        <taxon>Micromonosporaceae</taxon>
        <taxon>Allocatelliglobosispora</taxon>
    </lineage>
</organism>
<comment type="caution">
    <text evidence="7">The sequence shown here is derived from an EMBL/GenBank/DDBJ whole genome shotgun (WGS) entry which is preliminary data.</text>
</comment>
<keyword evidence="6" id="KW-0814">Transposable element</keyword>
<keyword evidence="3 6" id="KW-0815">Transposition</keyword>
<dbReference type="Proteomes" id="UP000587527">
    <property type="component" value="Unassembled WGS sequence"/>
</dbReference>
<evidence type="ECO:0000256" key="6">
    <source>
        <dbReference type="RuleBase" id="RU365089"/>
    </source>
</evidence>
<dbReference type="GO" id="GO:0006313">
    <property type="term" value="P:DNA transposition"/>
    <property type="evidence" value="ECO:0007669"/>
    <property type="project" value="UniProtKB-UniRule"/>
</dbReference>
<comment type="similarity">
    <text evidence="2 6">Belongs to the transposase mutator family.</text>
</comment>
<dbReference type="PANTHER" id="PTHR33217">
    <property type="entry name" value="TRANSPOSASE FOR INSERTION SEQUENCE ELEMENT IS1081"/>
    <property type="match status" value="1"/>
</dbReference>